<organism evidence="1 2">
    <name type="scientific">Roseiterribacter gracilis</name>
    <dbReference type="NCBI Taxonomy" id="2812848"/>
    <lineage>
        <taxon>Bacteria</taxon>
        <taxon>Pseudomonadati</taxon>
        <taxon>Pseudomonadota</taxon>
        <taxon>Alphaproteobacteria</taxon>
        <taxon>Rhodospirillales</taxon>
        <taxon>Roseiterribacteraceae</taxon>
        <taxon>Roseiterribacter</taxon>
    </lineage>
</organism>
<dbReference type="Gene3D" id="3.40.50.10110">
    <property type="entry name" value="DNA polymerase III subunit chi"/>
    <property type="match status" value="1"/>
</dbReference>
<dbReference type="AlphaFoldDB" id="A0A8S8XCQ0"/>
<reference evidence="1" key="1">
    <citation type="submission" date="2021-02" db="EMBL/GenBank/DDBJ databases">
        <title>Genome sequence of Rhodospirillales sp. strain TMPK1 isolated from soil.</title>
        <authorList>
            <person name="Nakai R."/>
            <person name="Kusada H."/>
            <person name="Tamaki H."/>
        </authorList>
    </citation>
    <scope>NUCLEOTIDE SEQUENCE</scope>
    <source>
        <strain evidence="1">TMPK1</strain>
    </source>
</reference>
<sequence length="154" mass="17229">MFEAVTDIRFYHLQRATLDELLPVLLEKARERGHRIVVKLGSAERVASLDTQLWTYRPESFLAHGTASDGEADRQPIWLTTVDENPNSADMLVLADGATCAKVDGWAVLCDLFDGNDEEAVAAARSRWTAWKTDGHALTYWQQGPRGWEKKAAT</sequence>
<keyword evidence="2" id="KW-1185">Reference proteome</keyword>
<dbReference type="GO" id="GO:0032298">
    <property type="term" value="P:positive regulation of DNA-templated DNA replication initiation"/>
    <property type="evidence" value="ECO:0007669"/>
    <property type="project" value="TreeGrafter"/>
</dbReference>
<name>A0A8S8XCQ0_9PROT</name>
<dbReference type="NCBIfam" id="NF004347">
    <property type="entry name" value="PRK05728.1-4"/>
    <property type="match status" value="1"/>
</dbReference>
<dbReference type="GO" id="GO:0003677">
    <property type="term" value="F:DNA binding"/>
    <property type="evidence" value="ECO:0007669"/>
    <property type="project" value="InterPro"/>
</dbReference>
<dbReference type="GO" id="GO:0006260">
    <property type="term" value="P:DNA replication"/>
    <property type="evidence" value="ECO:0007669"/>
    <property type="project" value="InterPro"/>
</dbReference>
<dbReference type="InterPro" id="IPR007459">
    <property type="entry name" value="DNA_pol3_chi"/>
</dbReference>
<dbReference type="RefSeq" id="WP_420242553.1">
    <property type="nucleotide sequence ID" value="NZ_BOPV01000001.1"/>
</dbReference>
<dbReference type="PANTHER" id="PTHR38767">
    <property type="entry name" value="DNA POLYMERASE III SUBUNIT CHI"/>
    <property type="match status" value="1"/>
</dbReference>
<dbReference type="Proteomes" id="UP000681075">
    <property type="component" value="Unassembled WGS sequence"/>
</dbReference>
<dbReference type="PANTHER" id="PTHR38767:SF1">
    <property type="entry name" value="DNA POLYMERASE III SUBUNIT CHI"/>
    <property type="match status" value="1"/>
</dbReference>
<gene>
    <name evidence="1" type="ORF">TMPK1_16860</name>
</gene>
<evidence type="ECO:0000313" key="2">
    <source>
        <dbReference type="Proteomes" id="UP000681075"/>
    </source>
</evidence>
<dbReference type="InterPro" id="IPR036768">
    <property type="entry name" value="PolIII_chi_sf"/>
</dbReference>
<accession>A0A8S8XCQ0</accession>
<protein>
    <submittedName>
        <fullName evidence="1">DNA polymerase III subunit chi</fullName>
    </submittedName>
</protein>
<dbReference type="SUPFAM" id="SSF102400">
    <property type="entry name" value="DNA polymerase III chi subunit"/>
    <property type="match status" value="1"/>
</dbReference>
<dbReference type="Pfam" id="PF04364">
    <property type="entry name" value="DNA_pol3_chi"/>
    <property type="match status" value="1"/>
</dbReference>
<dbReference type="EMBL" id="BOPV01000001">
    <property type="protein sequence ID" value="GIL39449.1"/>
    <property type="molecule type" value="Genomic_DNA"/>
</dbReference>
<dbReference type="GO" id="GO:0003887">
    <property type="term" value="F:DNA-directed DNA polymerase activity"/>
    <property type="evidence" value="ECO:0007669"/>
    <property type="project" value="InterPro"/>
</dbReference>
<comment type="caution">
    <text evidence="1">The sequence shown here is derived from an EMBL/GenBank/DDBJ whole genome shotgun (WGS) entry which is preliminary data.</text>
</comment>
<evidence type="ECO:0000313" key="1">
    <source>
        <dbReference type="EMBL" id="GIL39449.1"/>
    </source>
</evidence>
<proteinExistence type="predicted"/>